<dbReference type="Pfam" id="PF07714">
    <property type="entry name" value="PK_Tyr_Ser-Thr"/>
    <property type="match status" value="1"/>
</dbReference>
<reference evidence="7 8" key="1">
    <citation type="journal article" date="2023" name="Commun. Biol.">
        <title>Genome analysis of Parmales, the sister group of diatoms, reveals the evolutionary specialization of diatoms from phago-mixotrophs to photoautotrophs.</title>
        <authorList>
            <person name="Ban H."/>
            <person name="Sato S."/>
            <person name="Yoshikawa S."/>
            <person name="Yamada K."/>
            <person name="Nakamura Y."/>
            <person name="Ichinomiya M."/>
            <person name="Sato N."/>
            <person name="Blanc-Mathieu R."/>
            <person name="Endo H."/>
            <person name="Kuwata A."/>
            <person name="Ogata H."/>
        </authorList>
    </citation>
    <scope>NUCLEOTIDE SEQUENCE [LARGE SCALE GENOMIC DNA]</scope>
</reference>
<dbReference type="PROSITE" id="PS50011">
    <property type="entry name" value="PROTEIN_KINASE_DOM"/>
    <property type="match status" value="1"/>
</dbReference>
<organism evidence="7 8">
    <name type="scientific">Tetraparma gracilis</name>
    <dbReference type="NCBI Taxonomy" id="2962635"/>
    <lineage>
        <taxon>Eukaryota</taxon>
        <taxon>Sar</taxon>
        <taxon>Stramenopiles</taxon>
        <taxon>Ochrophyta</taxon>
        <taxon>Bolidophyceae</taxon>
        <taxon>Parmales</taxon>
        <taxon>Triparmaceae</taxon>
        <taxon>Tetraparma</taxon>
    </lineage>
</organism>
<dbReference type="SUPFAM" id="SSF56112">
    <property type="entry name" value="Protein kinase-like (PK-like)"/>
    <property type="match status" value="1"/>
</dbReference>
<keyword evidence="8" id="KW-1185">Reference proteome</keyword>
<dbReference type="SMART" id="SM00220">
    <property type="entry name" value="S_TKc"/>
    <property type="match status" value="1"/>
</dbReference>
<dbReference type="SUPFAM" id="SSF56300">
    <property type="entry name" value="Metallo-dependent phosphatases"/>
    <property type="match status" value="1"/>
</dbReference>
<comment type="caution">
    <text evidence="7">The sequence shown here is derived from an EMBL/GenBank/DDBJ whole genome shotgun (WGS) entry which is preliminary data.</text>
</comment>
<evidence type="ECO:0000313" key="7">
    <source>
        <dbReference type="EMBL" id="GMI25786.1"/>
    </source>
</evidence>
<evidence type="ECO:0000256" key="2">
    <source>
        <dbReference type="ARBA" id="ARBA00022741"/>
    </source>
</evidence>
<sequence length="797" mass="85161">MQSLKKKKPNIENSPSLSEVEMGALYDEASTATVQAALAEQLRAQQEMIEQGRQQQERMAEALQQMDSNGRGLAAAAAAQPHADVSKITPPMAGKPEPTMATFGNAHGSEKMASPLAKSVTSGSGLKKPQDSFTGGFKPHALGDEDGETMRPPTDLLSEGTAPTDETFAYLRTRIDPLLIVPNSSLHYATAESGSRKILGKGGFGEVFVASYLGSDVAVKELNIAVLSSAAMSRFIDEAILMARLRHPHIVLCLGLVYEPPKVSLLMEMCANGALYNTLRASPGKHTWSEAGGAKDGGLEQSMRGAGTKSKWVAEIAKGMMYLHNQPMGAIVHRDLKCQNILLDSGFNAKITDFGESRANSDQGLMTEVGTPYLMAPEIFNADDKGQSYGTKVDVYSYGMMVLEIYYDGFLAKSAFKNLSPMVIAHRVCNKGWRPDLSKVRENCPPIAQLVEMCWEQNPDDRPNFDQITSFLQSAGLAPTGTFRIVQLADLHMGEGEDSWGQESDLKTGEFIKGVLSEETPDLVVFSGDQITGLNVEKNATSYYERNAALLGDIPHTLILGNHDAEPFVGNGDQSSPGALVTRPELVAFDASLPGSLSALGPPSLLPASSVYVVDVMGEDGPALQLVHLDSGGGGMNETVYSNQVSWVNETLMERRSEFGRSVPALVFVHIPFEEIETAKEDGGECWGVNLDGVTPTMDDAGLFSLLSSLPEVRAVFSGHDHCNSFCCALGGEGRGEGGGLDLCFGRHSSFGGYGCEGEAEEIGARVVDVTVTADGGVALETHIRLASGGVEGRHAL</sequence>
<dbReference type="Proteomes" id="UP001165060">
    <property type="component" value="Unassembled WGS sequence"/>
</dbReference>
<evidence type="ECO:0000259" key="6">
    <source>
        <dbReference type="PROSITE" id="PS50011"/>
    </source>
</evidence>
<name>A0ABQ6MGR3_9STRA</name>
<dbReference type="PANTHER" id="PTHR44329">
    <property type="entry name" value="SERINE/THREONINE-PROTEIN KINASE TNNI3K-RELATED"/>
    <property type="match status" value="1"/>
</dbReference>
<dbReference type="PROSITE" id="PS00108">
    <property type="entry name" value="PROTEIN_KINASE_ST"/>
    <property type="match status" value="1"/>
</dbReference>
<feature type="region of interest" description="Disordered" evidence="5">
    <location>
        <begin position="48"/>
        <end position="161"/>
    </location>
</feature>
<dbReference type="InterPro" id="IPR004843">
    <property type="entry name" value="Calcineurin-like_PHP"/>
</dbReference>
<dbReference type="Gene3D" id="1.10.510.10">
    <property type="entry name" value="Transferase(Phosphotransferase) domain 1"/>
    <property type="match status" value="1"/>
</dbReference>
<feature type="domain" description="Protein kinase" evidence="6">
    <location>
        <begin position="193"/>
        <end position="472"/>
    </location>
</feature>
<evidence type="ECO:0000313" key="8">
    <source>
        <dbReference type="Proteomes" id="UP001165060"/>
    </source>
</evidence>
<dbReference type="InterPro" id="IPR008271">
    <property type="entry name" value="Ser/Thr_kinase_AS"/>
</dbReference>
<accession>A0ABQ6MGR3</accession>
<dbReference type="InterPro" id="IPR000719">
    <property type="entry name" value="Prot_kinase_dom"/>
</dbReference>
<keyword evidence="3 4" id="KW-0067">ATP-binding</keyword>
<dbReference type="InterPro" id="IPR017441">
    <property type="entry name" value="Protein_kinase_ATP_BS"/>
</dbReference>
<keyword evidence="1" id="KW-0418">Kinase</keyword>
<keyword evidence="2 4" id="KW-0547">Nucleotide-binding</keyword>
<gene>
    <name evidence="7" type="ORF">TeGR_g986</name>
</gene>
<keyword evidence="1" id="KW-0808">Transferase</keyword>
<dbReference type="PROSITE" id="PS00107">
    <property type="entry name" value="PROTEIN_KINASE_ATP"/>
    <property type="match status" value="1"/>
</dbReference>
<evidence type="ECO:0000256" key="5">
    <source>
        <dbReference type="SAM" id="MobiDB-lite"/>
    </source>
</evidence>
<evidence type="ECO:0000256" key="1">
    <source>
        <dbReference type="ARBA" id="ARBA00022527"/>
    </source>
</evidence>
<dbReference type="CDD" id="cd13999">
    <property type="entry name" value="STKc_MAP3K-like"/>
    <property type="match status" value="1"/>
</dbReference>
<evidence type="ECO:0000256" key="3">
    <source>
        <dbReference type="ARBA" id="ARBA00022840"/>
    </source>
</evidence>
<dbReference type="InterPro" id="IPR001245">
    <property type="entry name" value="Ser-Thr/Tyr_kinase_cat_dom"/>
</dbReference>
<dbReference type="Gene3D" id="3.60.21.10">
    <property type="match status" value="1"/>
</dbReference>
<dbReference type="InterPro" id="IPR051681">
    <property type="entry name" value="Ser/Thr_Kinases-Pseudokinases"/>
</dbReference>
<dbReference type="InterPro" id="IPR029052">
    <property type="entry name" value="Metallo-depent_PP-like"/>
</dbReference>
<proteinExistence type="predicted"/>
<protein>
    <recommendedName>
        <fullName evidence="6">Protein kinase domain-containing protein</fullName>
    </recommendedName>
</protein>
<dbReference type="CDD" id="cd07383">
    <property type="entry name" value="MPP_Dcr2"/>
    <property type="match status" value="1"/>
</dbReference>
<dbReference type="Pfam" id="PF00149">
    <property type="entry name" value="Metallophos"/>
    <property type="match status" value="1"/>
</dbReference>
<feature type="binding site" evidence="4">
    <location>
        <position position="220"/>
    </location>
    <ligand>
        <name>ATP</name>
        <dbReference type="ChEBI" id="CHEBI:30616"/>
    </ligand>
</feature>
<dbReference type="PANTHER" id="PTHR44329:SF289">
    <property type="entry name" value="SERINE_THREONINE-PROTEIN KINASE VIK"/>
    <property type="match status" value="1"/>
</dbReference>
<dbReference type="EMBL" id="BRYB01000230">
    <property type="protein sequence ID" value="GMI25786.1"/>
    <property type="molecule type" value="Genomic_DNA"/>
</dbReference>
<keyword evidence="1" id="KW-0723">Serine/threonine-protein kinase</keyword>
<dbReference type="InterPro" id="IPR011009">
    <property type="entry name" value="Kinase-like_dom_sf"/>
</dbReference>
<evidence type="ECO:0000256" key="4">
    <source>
        <dbReference type="PROSITE-ProRule" id="PRU10141"/>
    </source>
</evidence>